<feature type="compositionally biased region" description="Basic residues" evidence="1">
    <location>
        <begin position="161"/>
        <end position="171"/>
    </location>
</feature>
<reference evidence="4" key="1">
    <citation type="submission" date="2012-12" db="EMBL/GenBank/DDBJ databases">
        <authorList>
            <person name="Hellsten U."/>
            <person name="Grimwood J."/>
            <person name="Chapman J.A."/>
            <person name="Shapiro H."/>
            <person name="Aerts A."/>
            <person name="Otillar R.P."/>
            <person name="Terry A.Y."/>
            <person name="Boore J.L."/>
            <person name="Simakov O."/>
            <person name="Marletaz F."/>
            <person name="Cho S.-J."/>
            <person name="Edsinger-Gonzales E."/>
            <person name="Havlak P."/>
            <person name="Kuo D.-H."/>
            <person name="Larsson T."/>
            <person name="Lv J."/>
            <person name="Arendt D."/>
            <person name="Savage R."/>
            <person name="Osoegawa K."/>
            <person name="de Jong P."/>
            <person name="Lindberg D.R."/>
            <person name="Seaver E.C."/>
            <person name="Weisblat D.A."/>
            <person name="Putnam N.H."/>
            <person name="Grigoriev I.V."/>
            <person name="Rokhsar D.S."/>
        </authorList>
    </citation>
    <scope>NUCLEOTIDE SEQUENCE</scope>
    <source>
        <strain evidence="4">I ESC-2004</strain>
    </source>
</reference>
<sequence>MGAKATKEEMQNLATSVGGVRGLSEEDLAGCVASLTDMAHTGIQRSLPEIRINGESLDLQYEEKDRVKSQLKRQLACTNEEPEMGDESQKHLDLMVRLEGQDDSHDWADMRRWLVWCLHDNLDDAETDDDGISLRPSMGSMTGNPLLRRQQHVDFANADRGRRRLQSRRLRPGCSVDSDKDSAQSSFDSGCSTG</sequence>
<dbReference type="Proteomes" id="UP000014760">
    <property type="component" value="Unassembled WGS sequence"/>
</dbReference>
<dbReference type="EMBL" id="AMQN01002621">
    <property type="status" value="NOT_ANNOTATED_CDS"/>
    <property type="molecule type" value="Genomic_DNA"/>
</dbReference>
<dbReference type="OrthoDB" id="10655897at2759"/>
<name>R7TRE1_CAPTE</name>
<feature type="compositionally biased region" description="Polar residues" evidence="1">
    <location>
        <begin position="183"/>
        <end position="194"/>
    </location>
</feature>
<feature type="region of interest" description="Disordered" evidence="1">
    <location>
        <begin position="127"/>
        <end position="194"/>
    </location>
</feature>
<organism evidence="2">
    <name type="scientific">Capitella teleta</name>
    <name type="common">Polychaete worm</name>
    <dbReference type="NCBI Taxonomy" id="283909"/>
    <lineage>
        <taxon>Eukaryota</taxon>
        <taxon>Metazoa</taxon>
        <taxon>Spiralia</taxon>
        <taxon>Lophotrochozoa</taxon>
        <taxon>Annelida</taxon>
        <taxon>Polychaeta</taxon>
        <taxon>Sedentaria</taxon>
        <taxon>Scolecida</taxon>
        <taxon>Capitellidae</taxon>
        <taxon>Capitella</taxon>
    </lineage>
</organism>
<dbReference type="EMBL" id="KB309694">
    <property type="protein sequence ID" value="ELT93600.1"/>
    <property type="molecule type" value="Genomic_DNA"/>
</dbReference>
<dbReference type="EnsemblMetazoa" id="CapteT211294">
    <property type="protein sequence ID" value="CapteP211294"/>
    <property type="gene ID" value="CapteG211294"/>
</dbReference>
<keyword evidence="4" id="KW-1185">Reference proteome</keyword>
<reference evidence="2 4" key="2">
    <citation type="journal article" date="2013" name="Nature">
        <title>Insights into bilaterian evolution from three spiralian genomes.</title>
        <authorList>
            <person name="Simakov O."/>
            <person name="Marletaz F."/>
            <person name="Cho S.J."/>
            <person name="Edsinger-Gonzales E."/>
            <person name="Havlak P."/>
            <person name="Hellsten U."/>
            <person name="Kuo D.H."/>
            <person name="Larsson T."/>
            <person name="Lv J."/>
            <person name="Arendt D."/>
            <person name="Savage R."/>
            <person name="Osoegawa K."/>
            <person name="de Jong P."/>
            <person name="Grimwood J."/>
            <person name="Chapman J.A."/>
            <person name="Shapiro H."/>
            <person name="Aerts A."/>
            <person name="Otillar R.P."/>
            <person name="Terry A.Y."/>
            <person name="Boore J.L."/>
            <person name="Grigoriev I.V."/>
            <person name="Lindberg D.R."/>
            <person name="Seaver E.C."/>
            <person name="Weisblat D.A."/>
            <person name="Putnam N.H."/>
            <person name="Rokhsar D.S."/>
        </authorList>
    </citation>
    <scope>NUCLEOTIDE SEQUENCE</scope>
    <source>
        <strain evidence="2 4">I ESC-2004</strain>
    </source>
</reference>
<evidence type="ECO:0000313" key="4">
    <source>
        <dbReference type="Proteomes" id="UP000014760"/>
    </source>
</evidence>
<protein>
    <submittedName>
        <fullName evidence="2 3">Uncharacterized protein</fullName>
    </submittedName>
</protein>
<evidence type="ECO:0000313" key="3">
    <source>
        <dbReference type="EnsemblMetazoa" id="CapteP211294"/>
    </source>
</evidence>
<reference evidence="3" key="3">
    <citation type="submission" date="2015-06" db="UniProtKB">
        <authorList>
            <consortium name="EnsemblMetazoa"/>
        </authorList>
    </citation>
    <scope>IDENTIFICATION</scope>
</reference>
<evidence type="ECO:0000313" key="2">
    <source>
        <dbReference type="EMBL" id="ELT93600.1"/>
    </source>
</evidence>
<accession>R7TRE1</accession>
<gene>
    <name evidence="2" type="ORF">CAPTEDRAFT_211294</name>
</gene>
<proteinExistence type="predicted"/>
<dbReference type="HOGENOM" id="CLU_1403674_0_0_1"/>
<evidence type="ECO:0000256" key="1">
    <source>
        <dbReference type="SAM" id="MobiDB-lite"/>
    </source>
</evidence>
<dbReference type="AlphaFoldDB" id="R7TRE1"/>